<dbReference type="PANTHER" id="PTHR47691:SF3">
    <property type="entry name" value="HTH-TYPE TRANSCRIPTIONAL REGULATOR RV0890C-RELATED"/>
    <property type="match status" value="1"/>
</dbReference>
<gene>
    <name evidence="4" type="ORF">GGX14DRAFT_112440</name>
</gene>
<evidence type="ECO:0008006" key="6">
    <source>
        <dbReference type="Google" id="ProtNLM"/>
    </source>
</evidence>
<comment type="caution">
    <text evidence="4">The sequence shown here is derived from an EMBL/GenBank/DDBJ whole genome shotgun (WGS) entry which is preliminary data.</text>
</comment>
<dbReference type="Proteomes" id="UP001219525">
    <property type="component" value="Unassembled WGS sequence"/>
</dbReference>
<evidence type="ECO:0000256" key="1">
    <source>
        <dbReference type="PROSITE-ProRule" id="PRU00339"/>
    </source>
</evidence>
<dbReference type="EMBL" id="JARJCW010000033">
    <property type="protein sequence ID" value="KAJ7208670.1"/>
    <property type="molecule type" value="Genomic_DNA"/>
</dbReference>
<dbReference type="InterPro" id="IPR011990">
    <property type="entry name" value="TPR-like_helical_dom_sf"/>
</dbReference>
<dbReference type="SUPFAM" id="SSF48452">
    <property type="entry name" value="TPR-like"/>
    <property type="match status" value="2"/>
</dbReference>
<proteinExistence type="predicted"/>
<feature type="region of interest" description="Disordered" evidence="3">
    <location>
        <begin position="1"/>
        <end position="29"/>
    </location>
</feature>
<dbReference type="SUPFAM" id="SSF52540">
    <property type="entry name" value="P-loop containing nucleoside triphosphate hydrolases"/>
    <property type="match status" value="1"/>
</dbReference>
<dbReference type="InterPro" id="IPR027417">
    <property type="entry name" value="P-loop_NTPase"/>
</dbReference>
<evidence type="ECO:0000313" key="5">
    <source>
        <dbReference type="Proteomes" id="UP001219525"/>
    </source>
</evidence>
<organism evidence="4 5">
    <name type="scientific">Mycena pura</name>
    <dbReference type="NCBI Taxonomy" id="153505"/>
    <lineage>
        <taxon>Eukaryota</taxon>
        <taxon>Fungi</taxon>
        <taxon>Dikarya</taxon>
        <taxon>Basidiomycota</taxon>
        <taxon>Agaricomycotina</taxon>
        <taxon>Agaricomycetes</taxon>
        <taxon>Agaricomycetidae</taxon>
        <taxon>Agaricales</taxon>
        <taxon>Marasmiineae</taxon>
        <taxon>Mycenaceae</taxon>
        <taxon>Mycena</taxon>
    </lineage>
</organism>
<dbReference type="Gene3D" id="3.40.50.300">
    <property type="entry name" value="P-loop containing nucleotide triphosphate hydrolases"/>
    <property type="match status" value="1"/>
</dbReference>
<sequence length="962" mass="106977">MPPPSADPTKSKTSFASSTSLPQRLARSESRAASVSQTAIDVLSTLSQVTQAVPYLSIISGVLAQVVQIKKDIDFCRQEWEGVMEDIEKIREMVERFREHCEKAGRAEDALPDELKSAFKCLESCIERVFKALDIFCSRSKGIASRVTAVLKRDKHLRIVQQCRSDVARVLNMFNTELQIHQLVKIHELWAAVRPHASLISKLNSPYPDEKLPAPPAILCGRDDEVRAIINMILHQVPAHIAIMGSGGIGKTSVALAVLHSPGVIQRFENRRFFVACDAATGVDALILEILKVFGMSLESGIAPTTKVLAFLEASSCIVCLDNFETPWDADPRAVEAFLAKVTSTSSTVIVTSRGSGRPPQTNWSKPLLPPLRPLTLEAALETWESICGEQDEFAERLVKAVDCVPLAVTLLAHLAESDCAEVVWMLWNKKFTAMVRTYDSDHRLGSMEFSIELSLQNPRIAANPHALQVLGVLCLLPLGIRLASVDAMEDAFEGLLPDILTARLVLMQSSLAYSTDGFMRVLSPIRHYIQKRHRPEEPLLDRLENYYLSVASQVTWRTSLVIRQHIYIELGNIAAVFELSLERSSALPALIEGVLVFSDVCTMLCVYDTKLLTLAATMAAKRAVALEGRCLGRLGFLFYFLDRLEDANDTLQRSIAIHAAAGDRLAHATDLRALARVHIRQKLVPEAEEALLRSAALHVEEDDMSGKAQTLWVLGTLYRRGNRITEAQRTLREALELGGAWCRPDVLLDFGHLNSQIGDFREAERVLLEAAELHARAENQLGRGHDVQRLGYVYTEMGRFEEARARLEEALELHAATGSQRGQAFDYRGLAKLYVRMDRLDDAEAAYRNAAELQRKAGELIAQADTLRDLCEVYVGMGRPTNSETVLRDAIELRRSAGHAAGQAEELKRLGDLYLTMDRVVDARDAYSRAAKIYAETDRIAYDAMLQQMQQLEGRLDQPLV</sequence>
<keyword evidence="5" id="KW-1185">Reference proteome</keyword>
<accession>A0AAD6VC55</accession>
<name>A0AAD6VC55_9AGAR</name>
<dbReference type="SMART" id="SM00028">
    <property type="entry name" value="TPR"/>
    <property type="match status" value="8"/>
</dbReference>
<feature type="repeat" description="TPR" evidence="1">
    <location>
        <begin position="785"/>
        <end position="818"/>
    </location>
</feature>
<reference evidence="4" key="1">
    <citation type="submission" date="2023-03" db="EMBL/GenBank/DDBJ databases">
        <title>Massive genome expansion in bonnet fungi (Mycena s.s.) driven by repeated elements and novel gene families across ecological guilds.</title>
        <authorList>
            <consortium name="Lawrence Berkeley National Laboratory"/>
            <person name="Harder C.B."/>
            <person name="Miyauchi S."/>
            <person name="Viragh M."/>
            <person name="Kuo A."/>
            <person name="Thoen E."/>
            <person name="Andreopoulos B."/>
            <person name="Lu D."/>
            <person name="Skrede I."/>
            <person name="Drula E."/>
            <person name="Henrissat B."/>
            <person name="Morin E."/>
            <person name="Kohler A."/>
            <person name="Barry K."/>
            <person name="LaButti K."/>
            <person name="Morin E."/>
            <person name="Salamov A."/>
            <person name="Lipzen A."/>
            <person name="Mereny Z."/>
            <person name="Hegedus B."/>
            <person name="Baldrian P."/>
            <person name="Stursova M."/>
            <person name="Weitz H."/>
            <person name="Taylor A."/>
            <person name="Grigoriev I.V."/>
            <person name="Nagy L.G."/>
            <person name="Martin F."/>
            <person name="Kauserud H."/>
        </authorList>
    </citation>
    <scope>NUCLEOTIDE SEQUENCE</scope>
    <source>
        <strain evidence="4">9144</strain>
    </source>
</reference>
<evidence type="ECO:0000313" key="4">
    <source>
        <dbReference type="EMBL" id="KAJ7208670.1"/>
    </source>
</evidence>
<dbReference type="Gene3D" id="1.25.40.10">
    <property type="entry name" value="Tetratricopeptide repeat domain"/>
    <property type="match status" value="2"/>
</dbReference>
<dbReference type="PROSITE" id="PS50005">
    <property type="entry name" value="TPR"/>
    <property type="match status" value="1"/>
</dbReference>
<dbReference type="InterPro" id="IPR019734">
    <property type="entry name" value="TPR_rpt"/>
</dbReference>
<evidence type="ECO:0000256" key="2">
    <source>
        <dbReference type="SAM" id="Coils"/>
    </source>
</evidence>
<feature type="compositionally biased region" description="Low complexity" evidence="3">
    <location>
        <begin position="11"/>
        <end position="20"/>
    </location>
</feature>
<keyword evidence="2" id="KW-0175">Coiled coil</keyword>
<keyword evidence="1" id="KW-0802">TPR repeat</keyword>
<dbReference type="AlphaFoldDB" id="A0AAD6VC55"/>
<dbReference type="Pfam" id="PF13424">
    <property type="entry name" value="TPR_12"/>
    <property type="match status" value="1"/>
</dbReference>
<evidence type="ECO:0000256" key="3">
    <source>
        <dbReference type="SAM" id="MobiDB-lite"/>
    </source>
</evidence>
<protein>
    <recommendedName>
        <fullName evidence="6">TPR-like protein</fullName>
    </recommendedName>
</protein>
<feature type="coiled-coil region" evidence="2">
    <location>
        <begin position="844"/>
        <end position="871"/>
    </location>
</feature>
<dbReference type="PANTHER" id="PTHR47691">
    <property type="entry name" value="REGULATOR-RELATED"/>
    <property type="match status" value="1"/>
</dbReference>